<dbReference type="RefSeq" id="WP_076429408.1">
    <property type="nucleotide sequence ID" value="NZ_FTMP01000012.1"/>
</dbReference>
<dbReference type="InterPro" id="IPR006171">
    <property type="entry name" value="TOPRIM_dom"/>
</dbReference>
<dbReference type="GO" id="GO:0008270">
    <property type="term" value="F:zinc ion binding"/>
    <property type="evidence" value="ECO:0007669"/>
    <property type="project" value="InterPro"/>
</dbReference>
<reference evidence="2 3" key="1">
    <citation type="submission" date="2017-01" db="EMBL/GenBank/DDBJ databases">
        <authorList>
            <person name="Mah S.A."/>
            <person name="Swanson W.J."/>
            <person name="Moy G.W."/>
            <person name="Vacquier V.D."/>
        </authorList>
    </citation>
    <scope>NUCLEOTIDE SEQUENCE [LARGE SCALE GENOMIC DNA]</scope>
    <source>
        <strain evidence="2 3">RU36E</strain>
    </source>
</reference>
<dbReference type="Pfam" id="PF13362">
    <property type="entry name" value="Toprim_3"/>
    <property type="match status" value="1"/>
</dbReference>
<evidence type="ECO:0000313" key="2">
    <source>
        <dbReference type="EMBL" id="SIR00966.1"/>
    </source>
</evidence>
<feature type="domain" description="DNA primase/helicase Gp4 N-terminal Bacteriophage T7-like" evidence="1">
    <location>
        <begin position="36"/>
        <end position="75"/>
    </location>
</feature>
<dbReference type="EMBL" id="FTMP01000012">
    <property type="protein sequence ID" value="SIR00966.1"/>
    <property type="molecule type" value="Genomic_DNA"/>
</dbReference>
<dbReference type="SMART" id="SM00778">
    <property type="entry name" value="Prim_Zn_Ribbon"/>
    <property type="match status" value="1"/>
</dbReference>
<accession>A0A1N6XF25</accession>
<protein>
    <submittedName>
        <fullName evidence="2">Uncharacterized domain associated with phage/plasmid primase</fullName>
    </submittedName>
</protein>
<dbReference type="AlphaFoldDB" id="A0A1N6XF25"/>
<evidence type="ECO:0000259" key="1">
    <source>
        <dbReference type="SMART" id="SM00778"/>
    </source>
</evidence>
<evidence type="ECO:0000313" key="3">
    <source>
        <dbReference type="Proteomes" id="UP000185841"/>
    </source>
</evidence>
<sequence>MYAPNKRDVLQEANGRWLGIYQKLAPELVAAQSKPGKAFPCPVHGGQDGFRVFRKTAGTTGGGVCQTCGFKPDGLALLTWVRNWSFHEALQEVGSLLGVKDPDGRDGKEGKARAIVPRQTKQEVKQPSNEWLRETMRKVWKESVSLTHPTAEPARLYLRSRGILAWDRPGLESTVRFHPALSARTEQGRREYPAIVAIISDTEGAAVVLHRIFLTAKGEKAPLESPKMMFPIPTDRSVVGGGIRTSQPGEVVDVCEGLETALAIETAMGLPVWSLVNAYYLENFCPPPAVKAVRIWADLDRKGRGQEAAKNLKQRLWSMGIKARIMLPNLPIPTGAKGVDWNDVLLERGSMAFLGEDAYRATR</sequence>
<organism evidence="2 3">
    <name type="scientific">Aquipseudomonas alcaligenes</name>
    <name type="common">Pseudomonas alcaligenes</name>
    <dbReference type="NCBI Taxonomy" id="43263"/>
    <lineage>
        <taxon>Bacteria</taxon>
        <taxon>Pseudomonadati</taxon>
        <taxon>Pseudomonadota</taxon>
        <taxon>Gammaproteobacteria</taxon>
        <taxon>Pseudomonadales</taxon>
        <taxon>Pseudomonadaceae</taxon>
        <taxon>Aquipseudomonas</taxon>
    </lineage>
</organism>
<gene>
    <name evidence="2" type="ORF">SAMN05878282_112121</name>
</gene>
<proteinExistence type="predicted"/>
<dbReference type="InterPro" id="IPR055570">
    <property type="entry name" value="DUF7146"/>
</dbReference>
<dbReference type="InterPro" id="IPR013237">
    <property type="entry name" value="Phage_T7_Gp4_N"/>
</dbReference>
<dbReference type="Proteomes" id="UP000185841">
    <property type="component" value="Unassembled WGS sequence"/>
</dbReference>
<dbReference type="Pfam" id="PF23639">
    <property type="entry name" value="DUF7146"/>
    <property type="match status" value="1"/>
</dbReference>
<dbReference type="Pfam" id="PF08273">
    <property type="entry name" value="Zn_Ribbon_Prim"/>
    <property type="match status" value="1"/>
</dbReference>
<name>A0A1N6XF25_AQUAC</name>
<dbReference type="SUPFAM" id="SSF57783">
    <property type="entry name" value="Zinc beta-ribbon"/>
    <property type="match status" value="1"/>
</dbReference>
<dbReference type="GO" id="GO:0004386">
    <property type="term" value="F:helicase activity"/>
    <property type="evidence" value="ECO:0007669"/>
    <property type="project" value="InterPro"/>
</dbReference>